<dbReference type="AlphaFoldDB" id="A0A9W6BKF0"/>
<dbReference type="EMBL" id="BRXU01000008">
    <property type="protein sequence ID" value="GLC53719.1"/>
    <property type="molecule type" value="Genomic_DNA"/>
</dbReference>
<organism evidence="2 3">
    <name type="scientific">Pleodorina starrii</name>
    <dbReference type="NCBI Taxonomy" id="330485"/>
    <lineage>
        <taxon>Eukaryota</taxon>
        <taxon>Viridiplantae</taxon>
        <taxon>Chlorophyta</taxon>
        <taxon>core chlorophytes</taxon>
        <taxon>Chlorophyceae</taxon>
        <taxon>CS clade</taxon>
        <taxon>Chlamydomonadales</taxon>
        <taxon>Volvocaceae</taxon>
        <taxon>Pleodorina</taxon>
    </lineage>
</organism>
<sequence>MSACVVSICAQRRARQTAPRSRRPSAPRPVLPRSAPPSAAAAILEPPRGAFRLIGTRGMRHDATRHETLSPEMDRPHQSGAERRRLWRRLLAGAPEHLEPVSGWRGR</sequence>
<feature type="region of interest" description="Disordered" evidence="1">
    <location>
        <begin position="10"/>
        <end position="47"/>
    </location>
</feature>
<comment type="caution">
    <text evidence="2">The sequence shown here is derived from an EMBL/GenBank/DDBJ whole genome shotgun (WGS) entry which is preliminary data.</text>
</comment>
<reference evidence="2 3" key="1">
    <citation type="journal article" date="2023" name="Commun. Biol.">
        <title>Reorganization of the ancestral sex-determining regions during the evolution of trioecy in Pleodorina starrii.</title>
        <authorList>
            <person name="Takahashi K."/>
            <person name="Suzuki S."/>
            <person name="Kawai-Toyooka H."/>
            <person name="Yamamoto K."/>
            <person name="Hamaji T."/>
            <person name="Ootsuki R."/>
            <person name="Yamaguchi H."/>
            <person name="Kawachi M."/>
            <person name="Higashiyama T."/>
            <person name="Nozaki H."/>
        </authorList>
    </citation>
    <scope>NUCLEOTIDE SEQUENCE [LARGE SCALE GENOMIC DNA]</scope>
    <source>
        <strain evidence="2 3">NIES-4479</strain>
    </source>
</reference>
<keyword evidence="3" id="KW-1185">Reference proteome</keyword>
<accession>A0A9W6BKF0</accession>
<dbReference type="Proteomes" id="UP001165080">
    <property type="component" value="Unassembled WGS sequence"/>
</dbReference>
<feature type="compositionally biased region" description="Low complexity" evidence="1">
    <location>
        <begin position="31"/>
        <end position="42"/>
    </location>
</feature>
<protein>
    <submittedName>
        <fullName evidence="2">Uncharacterized protein</fullName>
    </submittedName>
</protein>
<evidence type="ECO:0000313" key="2">
    <source>
        <dbReference type="EMBL" id="GLC53719.1"/>
    </source>
</evidence>
<gene>
    <name evidence="2" type="primary">PLESTBF000391</name>
    <name evidence="2" type="ORF">PLESTB_000780000</name>
</gene>
<feature type="compositionally biased region" description="Basic residues" evidence="1">
    <location>
        <begin position="12"/>
        <end position="25"/>
    </location>
</feature>
<name>A0A9W6BKF0_9CHLO</name>
<evidence type="ECO:0000313" key="3">
    <source>
        <dbReference type="Proteomes" id="UP001165080"/>
    </source>
</evidence>
<evidence type="ECO:0000256" key="1">
    <source>
        <dbReference type="SAM" id="MobiDB-lite"/>
    </source>
</evidence>
<proteinExistence type="predicted"/>